<keyword evidence="2" id="KW-1185">Reference proteome</keyword>
<organism evidence="1 2">
    <name type="scientific">Spirosoma oryzae</name>
    <dbReference type="NCBI Taxonomy" id="1469603"/>
    <lineage>
        <taxon>Bacteria</taxon>
        <taxon>Pseudomonadati</taxon>
        <taxon>Bacteroidota</taxon>
        <taxon>Cytophagia</taxon>
        <taxon>Cytophagales</taxon>
        <taxon>Cytophagaceae</taxon>
        <taxon>Spirosoma</taxon>
    </lineage>
</organism>
<evidence type="ECO:0000313" key="2">
    <source>
        <dbReference type="Proteomes" id="UP000238375"/>
    </source>
</evidence>
<dbReference type="OrthoDB" id="9759819at2"/>
<gene>
    <name evidence="1" type="ORF">CLV58_115101</name>
</gene>
<proteinExistence type="predicted"/>
<evidence type="ECO:0000313" key="1">
    <source>
        <dbReference type="EMBL" id="PRY35018.1"/>
    </source>
</evidence>
<dbReference type="EMBL" id="PVTE01000015">
    <property type="protein sequence ID" value="PRY35018.1"/>
    <property type="molecule type" value="Genomic_DNA"/>
</dbReference>
<reference evidence="1 2" key="1">
    <citation type="submission" date="2018-03" db="EMBL/GenBank/DDBJ databases">
        <title>Genomic Encyclopedia of Archaeal and Bacterial Type Strains, Phase II (KMG-II): from individual species to whole genera.</title>
        <authorList>
            <person name="Goeker M."/>
        </authorList>
    </citation>
    <scope>NUCLEOTIDE SEQUENCE [LARGE SCALE GENOMIC DNA]</scope>
    <source>
        <strain evidence="1 2">DSM 28354</strain>
    </source>
</reference>
<dbReference type="AlphaFoldDB" id="A0A2T0SNM9"/>
<dbReference type="Proteomes" id="UP000238375">
    <property type="component" value="Unassembled WGS sequence"/>
</dbReference>
<sequence length="69" mass="7838">MADRPEYVSYPFIQTIISRFVRHGIVDRAMLFEPPFTTLHDQGVSSVFPIDTGRIVSIVESLNRNVMVA</sequence>
<evidence type="ECO:0008006" key="3">
    <source>
        <dbReference type="Google" id="ProtNLM"/>
    </source>
</evidence>
<accession>A0A2T0SNM9</accession>
<protein>
    <recommendedName>
        <fullName evidence="3">EcoEI R protein</fullName>
    </recommendedName>
</protein>
<dbReference type="RefSeq" id="WP_106139156.1">
    <property type="nucleotide sequence ID" value="NZ_PVTE01000015.1"/>
</dbReference>
<comment type="caution">
    <text evidence="1">The sequence shown here is derived from an EMBL/GenBank/DDBJ whole genome shotgun (WGS) entry which is preliminary data.</text>
</comment>
<name>A0A2T0SNM9_9BACT</name>